<keyword evidence="12" id="KW-0411">Iron-sulfur</keyword>
<evidence type="ECO:0000256" key="9">
    <source>
        <dbReference type="ARBA" id="ARBA00022806"/>
    </source>
</evidence>
<dbReference type="EC" id="5.6.2.3" evidence="18"/>
<dbReference type="InterPro" id="IPR027417">
    <property type="entry name" value="P-loop_NTPase"/>
</dbReference>
<dbReference type="Gene3D" id="3.40.50.300">
    <property type="entry name" value="P-loop containing nucleotide triphosphate hydrolases"/>
    <property type="match status" value="3"/>
</dbReference>
<evidence type="ECO:0000256" key="11">
    <source>
        <dbReference type="ARBA" id="ARBA00023004"/>
    </source>
</evidence>
<dbReference type="PROSITE" id="PS51193">
    <property type="entry name" value="HELICASE_ATP_BIND_2"/>
    <property type="match status" value="1"/>
</dbReference>
<evidence type="ECO:0000256" key="16">
    <source>
        <dbReference type="ARBA" id="ARBA00023306"/>
    </source>
</evidence>
<dbReference type="InterPro" id="IPR013020">
    <property type="entry name" value="Rad3/Chl1-like"/>
</dbReference>
<keyword evidence="26" id="KW-1185">Reference proteome</keyword>
<comment type="catalytic activity">
    <reaction evidence="22">
        <text>ATP + H2O = ADP + phosphate + H(+)</text>
        <dbReference type="Rhea" id="RHEA:13065"/>
        <dbReference type="ChEBI" id="CHEBI:15377"/>
        <dbReference type="ChEBI" id="CHEBI:15378"/>
        <dbReference type="ChEBI" id="CHEBI:30616"/>
        <dbReference type="ChEBI" id="CHEBI:43474"/>
        <dbReference type="ChEBI" id="CHEBI:456216"/>
        <dbReference type="EC" id="5.6.2.3"/>
    </reaction>
</comment>
<dbReference type="InterPro" id="IPR045028">
    <property type="entry name" value="DinG/Rad3-like"/>
</dbReference>
<accession>A0AAN6UQM8</accession>
<keyword evidence="16" id="KW-0131">Cell cycle</keyword>
<comment type="cofactor">
    <cofactor evidence="1">
        <name>[4Fe-4S] cluster</name>
        <dbReference type="ChEBI" id="CHEBI:49883"/>
    </cofactor>
</comment>
<feature type="compositionally biased region" description="Basic and acidic residues" evidence="23">
    <location>
        <begin position="120"/>
        <end position="153"/>
    </location>
</feature>
<evidence type="ECO:0000256" key="7">
    <source>
        <dbReference type="ARBA" id="ARBA00022741"/>
    </source>
</evidence>
<dbReference type="GO" id="GO:0003677">
    <property type="term" value="F:DNA binding"/>
    <property type="evidence" value="ECO:0007669"/>
    <property type="project" value="UniProtKB-KW"/>
</dbReference>
<organism evidence="25 26">
    <name type="scientific">Trichocladium antarcticum</name>
    <dbReference type="NCBI Taxonomy" id="1450529"/>
    <lineage>
        <taxon>Eukaryota</taxon>
        <taxon>Fungi</taxon>
        <taxon>Dikarya</taxon>
        <taxon>Ascomycota</taxon>
        <taxon>Pezizomycotina</taxon>
        <taxon>Sordariomycetes</taxon>
        <taxon>Sordariomycetidae</taxon>
        <taxon>Sordariales</taxon>
        <taxon>Chaetomiaceae</taxon>
        <taxon>Trichocladium</taxon>
    </lineage>
</organism>
<evidence type="ECO:0000256" key="15">
    <source>
        <dbReference type="ARBA" id="ARBA00023242"/>
    </source>
</evidence>
<keyword evidence="14" id="KW-0413">Isomerase</keyword>
<reference evidence="25" key="2">
    <citation type="submission" date="2023-05" db="EMBL/GenBank/DDBJ databases">
        <authorList>
            <consortium name="Lawrence Berkeley National Laboratory"/>
            <person name="Steindorff A."/>
            <person name="Hensen N."/>
            <person name="Bonometti L."/>
            <person name="Westerberg I."/>
            <person name="Brannstrom I.O."/>
            <person name="Guillou S."/>
            <person name="Cros-Aarteil S."/>
            <person name="Calhoun S."/>
            <person name="Haridas S."/>
            <person name="Kuo A."/>
            <person name="Mondo S."/>
            <person name="Pangilinan J."/>
            <person name="Riley R."/>
            <person name="Labutti K."/>
            <person name="Andreopoulos B."/>
            <person name="Lipzen A."/>
            <person name="Chen C."/>
            <person name="Yanf M."/>
            <person name="Daum C."/>
            <person name="Ng V."/>
            <person name="Clum A."/>
            <person name="Ohm R."/>
            <person name="Martin F."/>
            <person name="Silar P."/>
            <person name="Natvig D."/>
            <person name="Lalanne C."/>
            <person name="Gautier V."/>
            <person name="Ament-Velasquez S.L."/>
            <person name="Kruys A."/>
            <person name="Hutchinson M.I."/>
            <person name="Powell A.J."/>
            <person name="Barry K."/>
            <person name="Miller A.N."/>
            <person name="Grigoriev I.V."/>
            <person name="Debuchy R."/>
            <person name="Gladieux P."/>
            <person name="Thoren M.H."/>
            <person name="Johannesson H."/>
        </authorList>
    </citation>
    <scope>NUCLEOTIDE SEQUENCE</scope>
    <source>
        <strain evidence="25">CBS 123565</strain>
    </source>
</reference>
<protein>
    <recommendedName>
        <fullName evidence="5">ATP-dependent DNA helicase CHL1</fullName>
        <ecNumber evidence="18">5.6.2.3</ecNumber>
    </recommendedName>
    <alternativeName>
        <fullName evidence="4">ATP-dependent DNA helicase chl1</fullName>
    </alternativeName>
    <alternativeName>
        <fullName evidence="17">Chromosome loss protein 1</fullName>
    </alternativeName>
    <alternativeName>
        <fullName evidence="19 20">DNA 5'-3' helicase CHL1</fullName>
    </alternativeName>
</protein>
<dbReference type="PANTHER" id="PTHR11472">
    <property type="entry name" value="DNA REPAIR DEAD HELICASE RAD3/XP-D SUBFAMILY MEMBER"/>
    <property type="match status" value="1"/>
</dbReference>
<keyword evidence="7" id="KW-0547">Nucleotide-binding</keyword>
<dbReference type="GO" id="GO:0006139">
    <property type="term" value="P:nucleobase-containing compound metabolic process"/>
    <property type="evidence" value="ECO:0007669"/>
    <property type="project" value="InterPro"/>
</dbReference>
<dbReference type="GO" id="GO:0034085">
    <property type="term" value="P:establishment of sister chromatid cohesion"/>
    <property type="evidence" value="ECO:0007669"/>
    <property type="project" value="TreeGrafter"/>
</dbReference>
<dbReference type="PANTHER" id="PTHR11472:SF41">
    <property type="entry name" value="ATP-DEPENDENT DNA HELICASE DDX11-RELATED"/>
    <property type="match status" value="1"/>
</dbReference>
<dbReference type="SMART" id="SM00488">
    <property type="entry name" value="DEXDc2"/>
    <property type="match status" value="1"/>
</dbReference>
<evidence type="ECO:0000256" key="20">
    <source>
        <dbReference type="ARBA" id="ARBA00045008"/>
    </source>
</evidence>
<name>A0AAN6UQM8_9PEZI</name>
<dbReference type="Proteomes" id="UP001304895">
    <property type="component" value="Unassembled WGS sequence"/>
</dbReference>
<proteinExistence type="inferred from homology"/>
<keyword evidence="10" id="KW-0067">ATP-binding</keyword>
<feature type="region of interest" description="Disordered" evidence="23">
    <location>
        <begin position="118"/>
        <end position="153"/>
    </location>
</feature>
<comment type="caution">
    <text evidence="25">The sequence shown here is derived from an EMBL/GenBank/DDBJ whole genome shotgun (WGS) entry which is preliminary data.</text>
</comment>
<dbReference type="GO" id="GO:0005524">
    <property type="term" value="F:ATP binding"/>
    <property type="evidence" value="ECO:0007669"/>
    <property type="project" value="UniProtKB-KW"/>
</dbReference>
<dbReference type="InterPro" id="IPR006554">
    <property type="entry name" value="Helicase-like_DEXD_c2"/>
</dbReference>
<dbReference type="GO" id="GO:0046872">
    <property type="term" value="F:metal ion binding"/>
    <property type="evidence" value="ECO:0007669"/>
    <property type="project" value="UniProtKB-KW"/>
</dbReference>
<evidence type="ECO:0000256" key="13">
    <source>
        <dbReference type="ARBA" id="ARBA00023125"/>
    </source>
</evidence>
<evidence type="ECO:0000256" key="1">
    <source>
        <dbReference type="ARBA" id="ARBA00001966"/>
    </source>
</evidence>
<evidence type="ECO:0000256" key="12">
    <source>
        <dbReference type="ARBA" id="ARBA00023014"/>
    </source>
</evidence>
<keyword evidence="13" id="KW-0238">DNA-binding</keyword>
<gene>
    <name evidence="25" type="ORF">BT67DRAFT_399222</name>
</gene>
<keyword evidence="9 25" id="KW-0347">Helicase</keyword>
<dbReference type="FunFam" id="3.40.50.300:FF:002774">
    <property type="entry name" value="ATP-dependent DNA helicase chl1"/>
    <property type="match status" value="1"/>
</dbReference>
<evidence type="ECO:0000256" key="23">
    <source>
        <dbReference type="SAM" id="MobiDB-lite"/>
    </source>
</evidence>
<evidence type="ECO:0000256" key="4">
    <source>
        <dbReference type="ARBA" id="ARBA00016387"/>
    </source>
</evidence>
<dbReference type="Pfam" id="PF13307">
    <property type="entry name" value="Helicase_C_2"/>
    <property type="match status" value="1"/>
</dbReference>
<dbReference type="SMART" id="SM00491">
    <property type="entry name" value="HELICc2"/>
    <property type="match status" value="1"/>
</dbReference>
<keyword evidence="11" id="KW-0408">Iron</keyword>
<evidence type="ECO:0000256" key="17">
    <source>
        <dbReference type="ARBA" id="ARBA00029709"/>
    </source>
</evidence>
<dbReference type="InterPro" id="IPR010614">
    <property type="entry name" value="RAD3-like_helicase_DEAD"/>
</dbReference>
<keyword evidence="15" id="KW-0539">Nucleus</keyword>
<feature type="domain" description="Helicase ATP-binding" evidence="24">
    <location>
        <begin position="14"/>
        <end position="429"/>
    </location>
</feature>
<evidence type="ECO:0000256" key="10">
    <source>
        <dbReference type="ARBA" id="ARBA00022840"/>
    </source>
</evidence>
<comment type="subcellular location">
    <subcellularLocation>
        <location evidence="2">Nucleus</location>
    </subcellularLocation>
</comment>
<dbReference type="EMBL" id="MU853404">
    <property type="protein sequence ID" value="KAK4136126.1"/>
    <property type="molecule type" value="Genomic_DNA"/>
</dbReference>
<keyword evidence="6" id="KW-0479">Metal-binding</keyword>
<evidence type="ECO:0000256" key="14">
    <source>
        <dbReference type="ARBA" id="ARBA00023235"/>
    </source>
</evidence>
<dbReference type="GO" id="GO:0043139">
    <property type="term" value="F:5'-3' DNA helicase activity"/>
    <property type="evidence" value="ECO:0007669"/>
    <property type="project" value="UniProtKB-EC"/>
</dbReference>
<evidence type="ECO:0000256" key="3">
    <source>
        <dbReference type="ARBA" id="ARBA00008435"/>
    </source>
</evidence>
<evidence type="ECO:0000256" key="2">
    <source>
        <dbReference type="ARBA" id="ARBA00004123"/>
    </source>
</evidence>
<evidence type="ECO:0000256" key="6">
    <source>
        <dbReference type="ARBA" id="ARBA00022723"/>
    </source>
</evidence>
<evidence type="ECO:0000256" key="22">
    <source>
        <dbReference type="ARBA" id="ARBA00048954"/>
    </source>
</evidence>
<dbReference type="Pfam" id="PF06733">
    <property type="entry name" value="DEAD_2"/>
    <property type="match status" value="1"/>
</dbReference>
<keyword evidence="8" id="KW-0378">Hydrolase</keyword>
<dbReference type="AlphaFoldDB" id="A0AAN6UQM8"/>
<evidence type="ECO:0000256" key="5">
    <source>
        <dbReference type="ARBA" id="ARBA00017386"/>
    </source>
</evidence>
<evidence type="ECO:0000256" key="18">
    <source>
        <dbReference type="ARBA" id="ARBA00044969"/>
    </source>
</evidence>
<reference evidence="25" key="1">
    <citation type="journal article" date="2023" name="Mol. Phylogenet. Evol.">
        <title>Genome-scale phylogeny and comparative genomics of the fungal order Sordariales.</title>
        <authorList>
            <person name="Hensen N."/>
            <person name="Bonometti L."/>
            <person name="Westerberg I."/>
            <person name="Brannstrom I.O."/>
            <person name="Guillou S."/>
            <person name="Cros-Aarteil S."/>
            <person name="Calhoun S."/>
            <person name="Haridas S."/>
            <person name="Kuo A."/>
            <person name="Mondo S."/>
            <person name="Pangilinan J."/>
            <person name="Riley R."/>
            <person name="LaButti K."/>
            <person name="Andreopoulos B."/>
            <person name="Lipzen A."/>
            <person name="Chen C."/>
            <person name="Yan M."/>
            <person name="Daum C."/>
            <person name="Ng V."/>
            <person name="Clum A."/>
            <person name="Steindorff A."/>
            <person name="Ohm R.A."/>
            <person name="Martin F."/>
            <person name="Silar P."/>
            <person name="Natvig D.O."/>
            <person name="Lalanne C."/>
            <person name="Gautier V."/>
            <person name="Ament-Velasquez S.L."/>
            <person name="Kruys A."/>
            <person name="Hutchinson M.I."/>
            <person name="Powell A.J."/>
            <person name="Barry K."/>
            <person name="Miller A.N."/>
            <person name="Grigoriev I.V."/>
            <person name="Debuchy R."/>
            <person name="Gladieux P."/>
            <person name="Hiltunen Thoren M."/>
            <person name="Johannesson H."/>
        </authorList>
    </citation>
    <scope>NUCLEOTIDE SEQUENCE</scope>
    <source>
        <strain evidence="25">CBS 123565</strain>
    </source>
</reference>
<comment type="function">
    <text evidence="21">ATP-dependent DNA helicase important for chromosome transmission and normal cell cycle progression in G(2)/M. May have a role in changing DNA topology to allow the loading of proteins involved in maintaining sister chromatid cohesion in the vicinity of the centromeres. Has a specific role in chromosome segregation during meiosis II.</text>
</comment>
<evidence type="ECO:0000256" key="8">
    <source>
        <dbReference type="ARBA" id="ARBA00022801"/>
    </source>
</evidence>
<evidence type="ECO:0000256" key="21">
    <source>
        <dbReference type="ARBA" id="ARBA00045702"/>
    </source>
</evidence>
<dbReference type="NCBIfam" id="TIGR00604">
    <property type="entry name" value="rad3"/>
    <property type="match status" value="1"/>
</dbReference>
<dbReference type="GO" id="GO:0016818">
    <property type="term" value="F:hydrolase activity, acting on acid anhydrides, in phosphorus-containing anhydrides"/>
    <property type="evidence" value="ECO:0007669"/>
    <property type="project" value="InterPro"/>
</dbReference>
<evidence type="ECO:0000313" key="26">
    <source>
        <dbReference type="Proteomes" id="UP001304895"/>
    </source>
</evidence>
<evidence type="ECO:0000259" key="24">
    <source>
        <dbReference type="PROSITE" id="PS51193"/>
    </source>
</evidence>
<dbReference type="CDD" id="cd18788">
    <property type="entry name" value="SF2_C_XPD"/>
    <property type="match status" value="1"/>
</dbReference>
<dbReference type="SUPFAM" id="SSF52540">
    <property type="entry name" value="P-loop containing nucleoside triphosphate hydrolases"/>
    <property type="match status" value="1"/>
</dbReference>
<comment type="similarity">
    <text evidence="3">Belongs to the DEAD box helicase family. DEAH subfamily. DDX11/CHL1 sub-subfamily.</text>
</comment>
<feature type="non-terminal residue" evidence="25">
    <location>
        <position position="884"/>
    </location>
</feature>
<dbReference type="GO" id="GO:0051536">
    <property type="term" value="F:iron-sulfur cluster binding"/>
    <property type="evidence" value="ECO:0007669"/>
    <property type="project" value="UniProtKB-KW"/>
</dbReference>
<dbReference type="GO" id="GO:0005634">
    <property type="term" value="C:nucleus"/>
    <property type="evidence" value="ECO:0007669"/>
    <property type="project" value="UniProtKB-SubCell"/>
</dbReference>
<dbReference type="InterPro" id="IPR014013">
    <property type="entry name" value="Helic_SF1/SF2_ATP-bd_DinG/Rad3"/>
</dbReference>
<evidence type="ECO:0000256" key="19">
    <source>
        <dbReference type="ARBA" id="ARBA00044998"/>
    </source>
</evidence>
<evidence type="ECO:0000313" key="25">
    <source>
        <dbReference type="EMBL" id="KAK4136126.1"/>
    </source>
</evidence>
<dbReference type="InterPro" id="IPR006555">
    <property type="entry name" value="ATP-dep_Helicase_C"/>
</dbReference>
<sequence>MPETDTNNNTPSDEPIDFHHPFTPYDVQLQFMHTVYDVLEQGNGQVGILESPTGTGKSLSLICAALTWLRSHKRGRFQTSLAATAADMAGEPGWMVEAALRRRREELGRQWQAREQAAQRVREREKAAEEEGGRGRKRARVDDGRGARKRGREVDEEREFLVGDWEGDGDGVGLGKETRELLEKVGLGGVGKAGADDDEGGVEDEIKIYYTSRTHSQLTQFISELRRPAFPPSIPADLICSSGAEDGPATETVKQIPLSSRQKLCVNPAVARLGSLSAINDRCTELQQSKSKESCPFLPNAENRKQTHEFRDTALATLPDIEDMHRMGRELQVCPYYASRTAIPGAEVVTLPYPLLLQKTAREALGIKLEGNIVIIDEAHNVMDAVASVHAAEIRLSELKRARQMLGIYVKRFGKKLKGENRVMVAQVAKVVDSLSECLNGALHVKGDQGILDSNLVLQGRGADQINLYQLIRYIQESKLAFKVEGYVSHKEEEQESGSPKSSTPVLHSLVSFLAALTNLSTEGRIFHEKLPGTPPDIKLSYLLLSPTHAFSSIASSARAVILAGGTMSPFEDYKAHLFPTLPPAKLTTLSCGHVIPASNLLVYTLASTRPTAPTSATAGPDTTFEFSFQKRSLPTTIHQLGLALLNIAARVPDGIVVFFPSYSYLDEVIAAWQTPPSPSQPSSLWDRLAAKKTLFHESKTAPSEDILRRYGAAILGPGASGGGGGALLLSVVGGRLSEGINFADRLGRCVVVVGLPYPNIHSPEWRARVEYVEGVALARLLGPAADGEGVGVVMSREEALVRAKAAAREFYENACMRAVNQSIGRVIRHRGDYAAVVLVDRRFGTERIRGKLPGWIRGGVVEGSEERGLAGLMGGLGAFFRGK</sequence>